<evidence type="ECO:0000256" key="5">
    <source>
        <dbReference type="SAM" id="Coils"/>
    </source>
</evidence>
<dbReference type="AlphaFoldDB" id="A0AAF3F4Q4"/>
<evidence type="ECO:0000313" key="7">
    <source>
        <dbReference type="Proteomes" id="UP000887575"/>
    </source>
</evidence>
<keyword evidence="2" id="KW-0863">Zinc-finger</keyword>
<dbReference type="WBParaSite" id="MBELARI_LOCUS21360">
    <property type="protein sequence ID" value="MBELARI_LOCUS21360"/>
    <property type="gene ID" value="MBELARI_LOCUS21360"/>
</dbReference>
<dbReference type="Gene3D" id="3.30.40.10">
    <property type="entry name" value="Zinc/RING finger domain, C3HC4 (zinc finger)"/>
    <property type="match status" value="1"/>
</dbReference>
<evidence type="ECO:0000256" key="3">
    <source>
        <dbReference type="ARBA" id="ARBA00022833"/>
    </source>
</evidence>
<evidence type="ECO:0000256" key="2">
    <source>
        <dbReference type="ARBA" id="ARBA00022771"/>
    </source>
</evidence>
<evidence type="ECO:0000256" key="4">
    <source>
        <dbReference type="PROSITE-ProRule" id="PRU00508"/>
    </source>
</evidence>
<dbReference type="InterPro" id="IPR011011">
    <property type="entry name" value="Znf_FYVE_PHD"/>
</dbReference>
<feature type="zinc finger region" description="UBR-type" evidence="4">
    <location>
        <begin position="50"/>
        <end position="121"/>
    </location>
</feature>
<dbReference type="GO" id="GO:0008270">
    <property type="term" value="F:zinc ion binding"/>
    <property type="evidence" value="ECO:0007669"/>
    <property type="project" value="UniProtKB-KW"/>
</dbReference>
<dbReference type="SMART" id="SM00396">
    <property type="entry name" value="ZnF_UBR1"/>
    <property type="match status" value="1"/>
</dbReference>
<accession>A0AAF3F4Q4</accession>
<evidence type="ECO:0000256" key="1">
    <source>
        <dbReference type="ARBA" id="ARBA00022723"/>
    </source>
</evidence>
<protein>
    <submittedName>
        <fullName evidence="8">UBR-type domain-containing protein</fullName>
    </submittedName>
</protein>
<dbReference type="SUPFAM" id="SSF57903">
    <property type="entry name" value="FYVE/PHD zinc finger"/>
    <property type="match status" value="1"/>
</dbReference>
<dbReference type="InterPro" id="IPR013083">
    <property type="entry name" value="Znf_RING/FYVE/PHD"/>
</dbReference>
<dbReference type="InterPro" id="IPR003126">
    <property type="entry name" value="Znf_UBR"/>
</dbReference>
<evidence type="ECO:0000259" key="6">
    <source>
        <dbReference type="PROSITE" id="PS51157"/>
    </source>
</evidence>
<dbReference type="Proteomes" id="UP000887575">
    <property type="component" value="Unassembled WGS sequence"/>
</dbReference>
<keyword evidence="7" id="KW-1185">Reference proteome</keyword>
<proteinExistence type="predicted"/>
<name>A0AAF3F4Q4_9BILA</name>
<dbReference type="GO" id="GO:0061630">
    <property type="term" value="F:ubiquitin protein ligase activity"/>
    <property type="evidence" value="ECO:0007669"/>
    <property type="project" value="InterPro"/>
</dbReference>
<evidence type="ECO:0000313" key="8">
    <source>
        <dbReference type="WBParaSite" id="MBELARI_LOCUS21360"/>
    </source>
</evidence>
<feature type="domain" description="UBR-type" evidence="6">
    <location>
        <begin position="50"/>
        <end position="121"/>
    </location>
</feature>
<dbReference type="PANTHER" id="PTHR13513">
    <property type="entry name" value="E3 UBIQUITIN-PROTEIN LIGASE UBR7"/>
    <property type="match status" value="1"/>
</dbReference>
<dbReference type="PANTHER" id="PTHR13513:SF9">
    <property type="entry name" value="E3 UBIQUITIN-PROTEIN LIGASE UBR7-RELATED"/>
    <property type="match status" value="1"/>
</dbReference>
<keyword evidence="5" id="KW-0175">Coiled coil</keyword>
<dbReference type="Pfam" id="PF02207">
    <property type="entry name" value="zf-UBR"/>
    <property type="match status" value="1"/>
</dbReference>
<keyword evidence="1" id="KW-0479">Metal-binding</keyword>
<organism evidence="7 8">
    <name type="scientific">Mesorhabditis belari</name>
    <dbReference type="NCBI Taxonomy" id="2138241"/>
    <lineage>
        <taxon>Eukaryota</taxon>
        <taxon>Metazoa</taxon>
        <taxon>Ecdysozoa</taxon>
        <taxon>Nematoda</taxon>
        <taxon>Chromadorea</taxon>
        <taxon>Rhabditida</taxon>
        <taxon>Rhabditina</taxon>
        <taxon>Rhabditomorpha</taxon>
        <taxon>Rhabditoidea</taxon>
        <taxon>Rhabditidae</taxon>
        <taxon>Mesorhabditinae</taxon>
        <taxon>Mesorhabditis</taxon>
    </lineage>
</organism>
<dbReference type="PROSITE" id="PS51157">
    <property type="entry name" value="ZF_UBR"/>
    <property type="match status" value="1"/>
</dbReference>
<dbReference type="GO" id="GO:0005737">
    <property type="term" value="C:cytoplasm"/>
    <property type="evidence" value="ECO:0007669"/>
    <property type="project" value="TreeGrafter"/>
</dbReference>
<dbReference type="CDD" id="cd19677">
    <property type="entry name" value="UBR-box_UBR7"/>
    <property type="match status" value="1"/>
</dbReference>
<feature type="coiled-coil region" evidence="5">
    <location>
        <begin position="334"/>
        <end position="362"/>
    </location>
</feature>
<sequence length="373" mass="42970">MDQENKDSTQKPEAEVITLEDNEEDKVVTINDVFSDSDDECQFMTEKNTKICTYPEGYKPRQAIYTCTTCAPSPPFAAICVGCAVNCHEGHTLINLYTKRRLCCDCGNSRTPNNKCTLFEEKAHENRRNVYDHNFDGSFCMYKCTWNPDESQAEPMAQCLLCEDWFHFSHLGMDIDKKETPPAGDLICVRCVDKYPWVRALMANPEGTFCVVKQMRENTELSEKAVRFVILRPDVWRKNLCKCNDCLAYLEDAGLEYLYDEDDMLSVYEKELEAEKEEEEPANFTELATRMVGDKGPDAVLYAVQCINAFKAELDTMLKEAAEKNQVVTKDHVNQFMEKIHKRRLEERERLENEAAKRARLEGYQAEDDHPGD</sequence>
<dbReference type="InterPro" id="IPR047506">
    <property type="entry name" value="UBR7-like_UBR-box"/>
</dbReference>
<dbReference type="InterPro" id="IPR040204">
    <property type="entry name" value="UBR7"/>
</dbReference>
<reference evidence="8" key="1">
    <citation type="submission" date="2024-02" db="UniProtKB">
        <authorList>
            <consortium name="WormBaseParasite"/>
        </authorList>
    </citation>
    <scope>IDENTIFICATION</scope>
</reference>
<keyword evidence="3" id="KW-0862">Zinc</keyword>